<feature type="non-terminal residue" evidence="2">
    <location>
        <position position="72"/>
    </location>
</feature>
<feature type="compositionally biased region" description="Polar residues" evidence="1">
    <location>
        <begin position="26"/>
        <end position="42"/>
    </location>
</feature>
<gene>
    <name evidence="2" type="ORF">NTEN_LOCUS10323</name>
</gene>
<dbReference type="AlphaFoldDB" id="A0A6H5GM26"/>
<evidence type="ECO:0000313" key="3">
    <source>
        <dbReference type="Proteomes" id="UP000479000"/>
    </source>
</evidence>
<name>A0A6H5GM26_9HEMI</name>
<proteinExistence type="predicted"/>
<reference evidence="2 3" key="1">
    <citation type="submission" date="2020-02" db="EMBL/GenBank/DDBJ databases">
        <authorList>
            <person name="Ferguson B K."/>
        </authorList>
    </citation>
    <scope>NUCLEOTIDE SEQUENCE [LARGE SCALE GENOMIC DNA]</scope>
</reference>
<dbReference type="Proteomes" id="UP000479000">
    <property type="component" value="Unassembled WGS sequence"/>
</dbReference>
<accession>A0A6H5GM26</accession>
<organism evidence="2 3">
    <name type="scientific">Nesidiocoris tenuis</name>
    <dbReference type="NCBI Taxonomy" id="355587"/>
    <lineage>
        <taxon>Eukaryota</taxon>
        <taxon>Metazoa</taxon>
        <taxon>Ecdysozoa</taxon>
        <taxon>Arthropoda</taxon>
        <taxon>Hexapoda</taxon>
        <taxon>Insecta</taxon>
        <taxon>Pterygota</taxon>
        <taxon>Neoptera</taxon>
        <taxon>Paraneoptera</taxon>
        <taxon>Hemiptera</taxon>
        <taxon>Heteroptera</taxon>
        <taxon>Panheteroptera</taxon>
        <taxon>Cimicomorpha</taxon>
        <taxon>Miridae</taxon>
        <taxon>Dicyphina</taxon>
        <taxon>Nesidiocoris</taxon>
    </lineage>
</organism>
<evidence type="ECO:0000256" key="1">
    <source>
        <dbReference type="SAM" id="MobiDB-lite"/>
    </source>
</evidence>
<keyword evidence="3" id="KW-1185">Reference proteome</keyword>
<sequence length="72" mass="8277">MNRQLEIASSRRFGCLTTPPPDWRNTPENAENFQRSPSRCTNAGITGRRIRIQLVLKKIRRRASPIIEIATD</sequence>
<feature type="region of interest" description="Disordered" evidence="1">
    <location>
        <begin position="16"/>
        <end position="42"/>
    </location>
</feature>
<protein>
    <submittedName>
        <fullName evidence="2">Uncharacterized protein</fullName>
    </submittedName>
</protein>
<evidence type="ECO:0000313" key="2">
    <source>
        <dbReference type="EMBL" id="CAB0004846.1"/>
    </source>
</evidence>
<dbReference type="EMBL" id="CADCXU010015367">
    <property type="protein sequence ID" value="CAB0004846.1"/>
    <property type="molecule type" value="Genomic_DNA"/>
</dbReference>